<organism evidence="2 3">
    <name type="scientific">Caenorhabditis auriculariae</name>
    <dbReference type="NCBI Taxonomy" id="2777116"/>
    <lineage>
        <taxon>Eukaryota</taxon>
        <taxon>Metazoa</taxon>
        <taxon>Ecdysozoa</taxon>
        <taxon>Nematoda</taxon>
        <taxon>Chromadorea</taxon>
        <taxon>Rhabditida</taxon>
        <taxon>Rhabditina</taxon>
        <taxon>Rhabditomorpha</taxon>
        <taxon>Rhabditoidea</taxon>
        <taxon>Rhabditidae</taxon>
        <taxon>Peloderinae</taxon>
        <taxon>Caenorhabditis</taxon>
    </lineage>
</organism>
<dbReference type="OrthoDB" id="343092at2759"/>
<protein>
    <recommendedName>
        <fullName evidence="4">ERCC4 domain-containing protein</fullName>
    </recommendedName>
</protein>
<feature type="compositionally biased region" description="Basic and acidic residues" evidence="1">
    <location>
        <begin position="85"/>
        <end position="94"/>
    </location>
</feature>
<comment type="caution">
    <text evidence="2">The sequence shown here is derived from an EMBL/GenBank/DDBJ whole genome shotgun (WGS) entry which is preliminary data.</text>
</comment>
<name>A0A8S1GTX6_9PELO</name>
<dbReference type="Proteomes" id="UP000835052">
    <property type="component" value="Unassembled WGS sequence"/>
</dbReference>
<dbReference type="AlphaFoldDB" id="A0A8S1GTX6"/>
<dbReference type="Gene3D" id="1.10.150.670">
    <property type="entry name" value="Crossover junction endonuclease EME1, DNA-binding domain"/>
    <property type="match status" value="1"/>
</dbReference>
<evidence type="ECO:0000256" key="1">
    <source>
        <dbReference type="SAM" id="MobiDB-lite"/>
    </source>
</evidence>
<gene>
    <name evidence="2" type="ORF">CAUJ_LOCUS2413</name>
</gene>
<dbReference type="EMBL" id="CAJGYM010000004">
    <property type="protein sequence ID" value="CAD6186494.1"/>
    <property type="molecule type" value="Genomic_DNA"/>
</dbReference>
<feature type="region of interest" description="Disordered" evidence="1">
    <location>
        <begin position="1"/>
        <end position="65"/>
    </location>
</feature>
<feature type="compositionally biased region" description="Acidic residues" evidence="1">
    <location>
        <begin position="1"/>
        <end position="15"/>
    </location>
</feature>
<proteinExistence type="predicted"/>
<keyword evidence="3" id="KW-1185">Reference proteome</keyword>
<evidence type="ECO:0000313" key="3">
    <source>
        <dbReference type="Proteomes" id="UP000835052"/>
    </source>
</evidence>
<feature type="region of interest" description="Disordered" evidence="1">
    <location>
        <begin position="152"/>
        <end position="178"/>
    </location>
</feature>
<dbReference type="InterPro" id="IPR042530">
    <property type="entry name" value="EME1/EME2_C"/>
</dbReference>
<feature type="region of interest" description="Disordered" evidence="1">
    <location>
        <begin position="85"/>
        <end position="113"/>
    </location>
</feature>
<reference evidence="2" key="1">
    <citation type="submission" date="2020-10" db="EMBL/GenBank/DDBJ databases">
        <authorList>
            <person name="Kikuchi T."/>
        </authorList>
    </citation>
    <scope>NUCLEOTIDE SEQUENCE</scope>
    <source>
        <strain evidence="2">NKZ352</strain>
    </source>
</reference>
<evidence type="ECO:0000313" key="2">
    <source>
        <dbReference type="EMBL" id="CAD6186494.1"/>
    </source>
</evidence>
<sequence>MDEILTLSSDEEDEPTSCKKKDDDDDIVCIEETSMISPAAKTTSSASKRLERSPVDPKYNFLDLDDEVDDGDLKSTLDELDRLIAKGDRKRKSETASTSHLRSSSPLQLSDEDDELEILDSQPFLKKKKTEDVLGKNDKGRKILEKATKEIEKKKKQEEARRKKEEKEREKESRKIEREMSASLNSKCEQYTYCHVGRAVLDAIDDLEVQARLLFSERNIEGQFLVDESIGMRIEWHRKCVELREDDDGRRHRLEYKVAQDLFAVVVPCETLKTLIESKGIVDFVVKEKEKFSKGQSSLIIVCYGKLNIKKKKLHPTVLDLFENHKTQLYEAPDPGVVALMMAQFLRSLARREKRRTEKSMNEKRFQYIGDKGLISDDRDEMVKDWWVKMLNTIDRISDAQRRAIIKFIPDPIAASKKYSKMDIDKAIQEISNIVAENNRRVGPAMAHRLLMMLTDETGNEVIE</sequence>
<evidence type="ECO:0008006" key="4">
    <source>
        <dbReference type="Google" id="ProtNLM"/>
    </source>
</evidence>
<accession>A0A8S1GTX6</accession>